<accession>A0A9W8UNY5</accession>
<keyword evidence="4" id="KW-1185">Reference proteome</keyword>
<dbReference type="PANTHER" id="PTHR15032:SF4">
    <property type="entry name" value="N-ACYL-PHOSPHATIDYLETHANOLAMINE-HYDROLYZING PHOSPHOLIPASE D"/>
    <property type="match status" value="1"/>
</dbReference>
<dbReference type="Gene3D" id="3.60.15.10">
    <property type="entry name" value="Ribonuclease Z/Hydroxyacylglutathione hydrolase-like"/>
    <property type="match status" value="1"/>
</dbReference>
<dbReference type="GO" id="GO:0070291">
    <property type="term" value="P:N-acylethanolamine metabolic process"/>
    <property type="evidence" value="ECO:0007669"/>
    <property type="project" value="TreeGrafter"/>
</dbReference>
<dbReference type="GeneID" id="80887699"/>
<reference evidence="3" key="1">
    <citation type="journal article" date="2023" name="Access Microbiol">
        <title>De-novo genome assembly for Akanthomyces muscarius, a biocontrol agent of insect agricultural pests.</title>
        <authorList>
            <person name="Erdos Z."/>
            <person name="Studholme D.J."/>
            <person name="Raymond B."/>
            <person name="Sharma M."/>
        </authorList>
    </citation>
    <scope>NUCLEOTIDE SEQUENCE</scope>
    <source>
        <strain evidence="3">Ve6</strain>
    </source>
</reference>
<evidence type="ECO:0000256" key="1">
    <source>
        <dbReference type="SAM" id="MobiDB-lite"/>
    </source>
</evidence>
<dbReference type="InterPro" id="IPR001279">
    <property type="entry name" value="Metallo-B-lactamas"/>
</dbReference>
<dbReference type="EMBL" id="JAJHUN010000007">
    <property type="protein sequence ID" value="KAJ4155285.1"/>
    <property type="molecule type" value="Genomic_DNA"/>
</dbReference>
<dbReference type="SUPFAM" id="SSF56281">
    <property type="entry name" value="Metallo-hydrolase/oxidoreductase"/>
    <property type="match status" value="1"/>
</dbReference>
<name>A0A9W8UNY5_AKAMU</name>
<evidence type="ECO:0000313" key="4">
    <source>
        <dbReference type="Proteomes" id="UP001144673"/>
    </source>
</evidence>
<feature type="region of interest" description="Disordered" evidence="1">
    <location>
        <begin position="300"/>
        <end position="319"/>
    </location>
</feature>
<dbReference type="PANTHER" id="PTHR15032">
    <property type="entry name" value="N-ACYL-PHOSPHATIDYLETHANOLAMINE-HYDROLYZING PHOSPHOLIPASE D"/>
    <property type="match status" value="1"/>
</dbReference>
<dbReference type="KEGG" id="amus:LMH87_000540"/>
<dbReference type="Pfam" id="PF12706">
    <property type="entry name" value="Lactamase_B_2"/>
    <property type="match status" value="1"/>
</dbReference>
<dbReference type="GO" id="GO:0005737">
    <property type="term" value="C:cytoplasm"/>
    <property type="evidence" value="ECO:0007669"/>
    <property type="project" value="TreeGrafter"/>
</dbReference>
<proteinExistence type="predicted"/>
<dbReference type="RefSeq" id="XP_056055409.1">
    <property type="nucleotide sequence ID" value="XM_056198462.1"/>
</dbReference>
<protein>
    <recommendedName>
        <fullName evidence="2">Metallo-beta-lactamase domain-containing protein</fullName>
    </recommendedName>
</protein>
<dbReference type="InterPro" id="IPR036866">
    <property type="entry name" value="RibonucZ/Hydroxyglut_hydro"/>
</dbReference>
<sequence>MIRESALGSSTRAGHSSWIISADYPVLLPTSLARSFFTSPRPINLHSLAPFTLCSPASSPSPRPRQYTARAIQLPATQPALITTTMANESWTSSVSKIFEVKSIPEEAVANPHHVTTKSGKLTGFKNPYPSWYNLNEPSRMFHELIWPMITGRLSTPDTTPPTVNVVKPQFLAHRFASPKLRATWLGHACYYVEYPSGLRVLFDPVFEDRCSPFSFLGPKRYTPKPCDLGDLPAVDAVVISHSHYDHLSHASVLEIQKHQPEAQFFVGLGLESWFRQSGLNKVTELDWWHDAELTVKRVGGGGGSTTSSDARKATGGGSGTDTITARISCLPCQHTSARTLLDKDTTLWCSWAVSSGGKSVWFGGDTGYRGIPRGLPAGVDDYGPEHAALPRCPQFAQIGALRGPFDLGLIPIGAYFPRAAFSAMHANPYDSVEIFKDTKCKQAMGIHWGTWALTMEDVLEPPRLLRQALGRSGIAEEGVFDVCEIGESREF</sequence>
<evidence type="ECO:0000313" key="3">
    <source>
        <dbReference type="EMBL" id="KAJ4155285.1"/>
    </source>
</evidence>
<dbReference type="Proteomes" id="UP001144673">
    <property type="component" value="Chromosome 6"/>
</dbReference>
<gene>
    <name evidence="3" type="ORF">LMH87_000540</name>
</gene>
<comment type="caution">
    <text evidence="3">The sequence shown here is derived from an EMBL/GenBank/DDBJ whole genome shotgun (WGS) entry which is preliminary data.</text>
</comment>
<dbReference type="FunFam" id="3.60.15.10:FF:000048">
    <property type="entry name" value="Zn-dependent hydrolase/oxidoreductase family protein, putative"/>
    <property type="match status" value="1"/>
</dbReference>
<dbReference type="AlphaFoldDB" id="A0A9W8UNY5"/>
<organism evidence="3 4">
    <name type="scientific">Akanthomyces muscarius</name>
    <name type="common">Entomopathogenic fungus</name>
    <name type="synonym">Lecanicillium muscarium</name>
    <dbReference type="NCBI Taxonomy" id="2231603"/>
    <lineage>
        <taxon>Eukaryota</taxon>
        <taxon>Fungi</taxon>
        <taxon>Dikarya</taxon>
        <taxon>Ascomycota</taxon>
        <taxon>Pezizomycotina</taxon>
        <taxon>Sordariomycetes</taxon>
        <taxon>Hypocreomycetidae</taxon>
        <taxon>Hypocreales</taxon>
        <taxon>Cordycipitaceae</taxon>
        <taxon>Akanthomyces</taxon>
    </lineage>
</organism>
<feature type="domain" description="Metallo-beta-lactamase" evidence="2">
    <location>
        <begin position="200"/>
        <end position="369"/>
    </location>
</feature>
<dbReference type="GO" id="GO:0070290">
    <property type="term" value="F:N-acylphosphatidylethanolamine-specific phospholipase D activity"/>
    <property type="evidence" value="ECO:0007669"/>
    <property type="project" value="TreeGrafter"/>
</dbReference>
<dbReference type="GO" id="GO:0070292">
    <property type="term" value="P:N-acylphosphatidylethanolamine metabolic process"/>
    <property type="evidence" value="ECO:0007669"/>
    <property type="project" value="TreeGrafter"/>
</dbReference>
<evidence type="ECO:0000259" key="2">
    <source>
        <dbReference type="Pfam" id="PF12706"/>
    </source>
</evidence>